<dbReference type="Pfam" id="PF01061">
    <property type="entry name" value="ABC2_membrane"/>
    <property type="match status" value="1"/>
</dbReference>
<accession>A0A345YEM6</accession>
<dbReference type="EMBL" id="CP031357">
    <property type="protein sequence ID" value="AXK42378.1"/>
    <property type="molecule type" value="Genomic_DNA"/>
</dbReference>
<dbReference type="GO" id="GO:0140359">
    <property type="term" value="F:ABC-type transporter activity"/>
    <property type="evidence" value="ECO:0007669"/>
    <property type="project" value="InterPro"/>
</dbReference>
<feature type="domain" description="ABC transmembrane type-2" evidence="6">
    <location>
        <begin position="96"/>
        <end position="343"/>
    </location>
</feature>
<evidence type="ECO:0000256" key="1">
    <source>
        <dbReference type="ARBA" id="ARBA00004141"/>
    </source>
</evidence>
<keyword evidence="4 5" id="KW-0472">Membrane</keyword>
<sequence>MSALKTATLVEYNSFIRQPVSLFWTFVYPIVLLLILAFVFGGSSVMSFSVFSQDSVAEARFEGAAKLLEESGWTIERADDDEGAEVILKSETDGSIEVGGSVSQETLSSVRLALAAESGTDATDVPGLSPDASGAQSEGSEDYRLFLVSGIVALSVVSLALFGFTPVLVANRAAGRLKWLAYWPLGKLRYLIAFTVSRAVVIILFSMFLLYGFGWLYGAEAIWNAPTAIALIVSLVAGTFAFLALGLLLASVLTKPMTAAAVVNLLNLPILFLSDLVVPLSVLPDSVAATAKLSPVYLFVDNIRTIFENGAAVLTIGDIFVWVGLIATGVIAYLVSAKLFKISEDG</sequence>
<evidence type="ECO:0000256" key="4">
    <source>
        <dbReference type="ARBA" id="ARBA00023136"/>
    </source>
</evidence>
<evidence type="ECO:0000313" key="7">
    <source>
        <dbReference type="EMBL" id="AXK42378.1"/>
    </source>
</evidence>
<evidence type="ECO:0000256" key="5">
    <source>
        <dbReference type="RuleBase" id="RU361157"/>
    </source>
</evidence>
<dbReference type="GO" id="GO:0005886">
    <property type="term" value="C:plasma membrane"/>
    <property type="evidence" value="ECO:0007669"/>
    <property type="project" value="UniProtKB-SubCell"/>
</dbReference>
<comment type="subcellular location">
    <subcellularLocation>
        <location evidence="5">Cell inner membrane</location>
        <topology evidence="5">Multi-pass membrane protein</topology>
    </subcellularLocation>
    <subcellularLocation>
        <location evidence="1">Membrane</location>
        <topology evidence="1">Multi-pass membrane protein</topology>
    </subcellularLocation>
</comment>
<comment type="similarity">
    <text evidence="5">Belongs to the ABC-2 integral membrane protein family.</text>
</comment>
<name>A0A345YEM6_9SPHN</name>
<evidence type="ECO:0000256" key="3">
    <source>
        <dbReference type="ARBA" id="ARBA00022989"/>
    </source>
</evidence>
<dbReference type="PANTHER" id="PTHR43027">
    <property type="entry name" value="DOXORUBICIN RESISTANCE ABC TRANSPORTER PERMEASE PROTEIN DRRC-RELATED"/>
    <property type="match status" value="1"/>
</dbReference>
<reference evidence="8" key="1">
    <citation type="submission" date="2018-07" db="EMBL/GenBank/DDBJ databases">
        <title>Genome sequence of Erythrobacter strain YH-07, an antagonistic bacterium isolated from Yellow Sea.</title>
        <authorList>
            <person name="Tang T."/>
            <person name="Liu Q."/>
            <person name="Sun X."/>
        </authorList>
    </citation>
    <scope>NUCLEOTIDE SEQUENCE [LARGE SCALE GENOMIC DNA]</scope>
    <source>
        <strain evidence="8">YH-07</strain>
    </source>
</reference>
<feature type="transmembrane region" description="Helical" evidence="5">
    <location>
        <begin position="228"/>
        <end position="250"/>
    </location>
</feature>
<feature type="transmembrane region" description="Helical" evidence="5">
    <location>
        <begin position="262"/>
        <end position="283"/>
    </location>
</feature>
<dbReference type="InterPro" id="IPR047817">
    <property type="entry name" value="ABC2_TM_bact-type"/>
</dbReference>
<feature type="transmembrane region" description="Helical" evidence="5">
    <location>
        <begin position="145"/>
        <end position="169"/>
    </location>
</feature>
<keyword evidence="2 5" id="KW-0812">Transmembrane</keyword>
<dbReference type="RefSeq" id="WP_115416559.1">
    <property type="nucleotide sequence ID" value="NZ_CP031357.1"/>
</dbReference>
<dbReference type="OrthoDB" id="9788252at2"/>
<feature type="transmembrane region" description="Helical" evidence="5">
    <location>
        <begin position="21"/>
        <end position="41"/>
    </location>
</feature>
<keyword evidence="5" id="KW-0813">Transport</keyword>
<dbReference type="KEGG" id="err:DVR09_08550"/>
<protein>
    <recommendedName>
        <fullName evidence="5">Transport permease protein</fullName>
    </recommendedName>
</protein>
<dbReference type="InterPro" id="IPR052902">
    <property type="entry name" value="ABC-2_transporter"/>
</dbReference>
<dbReference type="PROSITE" id="PS51012">
    <property type="entry name" value="ABC_TM2"/>
    <property type="match status" value="1"/>
</dbReference>
<keyword evidence="3 5" id="KW-1133">Transmembrane helix</keyword>
<dbReference type="AlphaFoldDB" id="A0A345YEM6"/>
<organism evidence="7 8">
    <name type="scientific">Erythrobacter aureus</name>
    <dbReference type="NCBI Taxonomy" id="2182384"/>
    <lineage>
        <taxon>Bacteria</taxon>
        <taxon>Pseudomonadati</taxon>
        <taxon>Pseudomonadota</taxon>
        <taxon>Alphaproteobacteria</taxon>
        <taxon>Sphingomonadales</taxon>
        <taxon>Erythrobacteraceae</taxon>
        <taxon>Erythrobacter/Porphyrobacter group</taxon>
        <taxon>Erythrobacter</taxon>
    </lineage>
</organism>
<dbReference type="Proteomes" id="UP000254508">
    <property type="component" value="Chromosome"/>
</dbReference>
<keyword evidence="5" id="KW-1003">Cell membrane</keyword>
<evidence type="ECO:0000259" key="6">
    <source>
        <dbReference type="PROSITE" id="PS51012"/>
    </source>
</evidence>
<dbReference type="InterPro" id="IPR013525">
    <property type="entry name" value="ABC2_TM"/>
</dbReference>
<gene>
    <name evidence="7" type="ORF">DVR09_08550</name>
</gene>
<feature type="transmembrane region" description="Helical" evidence="5">
    <location>
        <begin position="319"/>
        <end position="340"/>
    </location>
</feature>
<evidence type="ECO:0000256" key="2">
    <source>
        <dbReference type="ARBA" id="ARBA00022692"/>
    </source>
</evidence>
<dbReference type="PANTHER" id="PTHR43027:SF1">
    <property type="entry name" value="DOXORUBICIN RESISTANCE ABC TRANSPORTER PERMEASE PROTEIN DRRC-RELATED"/>
    <property type="match status" value="1"/>
</dbReference>
<feature type="transmembrane region" description="Helical" evidence="5">
    <location>
        <begin position="190"/>
        <end position="216"/>
    </location>
</feature>
<evidence type="ECO:0000313" key="8">
    <source>
        <dbReference type="Proteomes" id="UP000254508"/>
    </source>
</evidence>
<proteinExistence type="inferred from homology"/>
<keyword evidence="8" id="KW-1185">Reference proteome</keyword>